<dbReference type="Proteomes" id="UP000192491">
    <property type="component" value="Unassembled WGS sequence"/>
</dbReference>
<sequence>MTVWAERTLEERNLLNPAFGSVLLWHLAKGYQQEASSNGNSMNIPMVLTFVGLSLVLRGKTRNSLPSIITSSLATWINQNPLLRSAVAKGVDVLRPYVRESLIFGANHTLLTLDSISVVASTTKTRPINKYLRTSSKEVQECAKKAQFVGRWLYQNGDPQTVMAMLGVTA</sequence>
<protein>
    <submittedName>
        <fullName evidence="1">Uncharacterized protein</fullName>
    </submittedName>
</protein>
<name>A0A1Y1QHJ3_9GAMM</name>
<reference evidence="1 2" key="1">
    <citation type="submission" date="2017-01" db="EMBL/GenBank/DDBJ databases">
        <title>Novel large sulfur bacteria in the metagenomes of groundwater-fed chemosynthetic microbial mats in the Lake Huron basin.</title>
        <authorList>
            <person name="Sharrar A.M."/>
            <person name="Flood B.E."/>
            <person name="Bailey J.V."/>
            <person name="Jones D.S."/>
            <person name="Biddanda B."/>
            <person name="Ruberg S.A."/>
            <person name="Marcus D.N."/>
            <person name="Dick G.J."/>
        </authorList>
    </citation>
    <scope>NUCLEOTIDE SEQUENCE [LARGE SCALE GENOMIC DNA]</scope>
    <source>
        <strain evidence="1">A8</strain>
    </source>
</reference>
<gene>
    <name evidence="1" type="ORF">BWK73_33330</name>
</gene>
<dbReference type="AlphaFoldDB" id="A0A1Y1QHJ3"/>
<evidence type="ECO:0000313" key="2">
    <source>
        <dbReference type="Proteomes" id="UP000192491"/>
    </source>
</evidence>
<dbReference type="EMBL" id="MTEJ01000283">
    <property type="protein sequence ID" value="OQX05552.1"/>
    <property type="molecule type" value="Genomic_DNA"/>
</dbReference>
<organism evidence="1 2">
    <name type="scientific">Thiothrix lacustris</name>
    <dbReference type="NCBI Taxonomy" id="525917"/>
    <lineage>
        <taxon>Bacteria</taxon>
        <taxon>Pseudomonadati</taxon>
        <taxon>Pseudomonadota</taxon>
        <taxon>Gammaproteobacteria</taxon>
        <taxon>Thiotrichales</taxon>
        <taxon>Thiotrichaceae</taxon>
        <taxon>Thiothrix</taxon>
    </lineage>
</organism>
<evidence type="ECO:0000313" key="1">
    <source>
        <dbReference type="EMBL" id="OQX05552.1"/>
    </source>
</evidence>
<dbReference type="Pfam" id="PF20131">
    <property type="entry name" value="MC3"/>
    <property type="match status" value="1"/>
</dbReference>
<proteinExistence type="predicted"/>
<accession>A0A1Y1QHJ3</accession>
<dbReference type="InterPro" id="IPR045390">
    <property type="entry name" value="ABC-3C_MC3"/>
</dbReference>
<comment type="caution">
    <text evidence="1">The sequence shown here is derived from an EMBL/GenBank/DDBJ whole genome shotgun (WGS) entry which is preliminary data.</text>
</comment>